<feature type="chain" id="PRO_5046644636" evidence="2">
    <location>
        <begin position="28"/>
        <end position="841"/>
    </location>
</feature>
<feature type="signal peptide" evidence="2">
    <location>
        <begin position="1"/>
        <end position="27"/>
    </location>
</feature>
<dbReference type="Proteomes" id="UP001241656">
    <property type="component" value="Chromosome"/>
</dbReference>
<name>A0ABY8RI63_9FLAO</name>
<dbReference type="InterPro" id="IPR026444">
    <property type="entry name" value="Secre_tail"/>
</dbReference>
<keyword evidence="4" id="KW-1185">Reference proteome</keyword>
<dbReference type="RefSeq" id="WP_282906324.1">
    <property type="nucleotide sequence ID" value="NZ_CP124855.1"/>
</dbReference>
<reference evidence="3 4" key="1">
    <citation type="submission" date="2023-05" db="EMBL/GenBank/DDBJ databases">
        <title>Genomic insight into Chryseobacterium sp. wdc7 isolated forest soil (Gotjawal).</title>
        <authorList>
            <person name="Park S.-J."/>
        </authorList>
    </citation>
    <scope>NUCLEOTIDE SEQUENCE [LARGE SCALE GENOMIC DNA]</scope>
    <source>
        <strain evidence="4">wdc7</strain>
    </source>
</reference>
<evidence type="ECO:0000313" key="4">
    <source>
        <dbReference type="Proteomes" id="UP001241656"/>
    </source>
</evidence>
<dbReference type="InterPro" id="IPR013783">
    <property type="entry name" value="Ig-like_fold"/>
</dbReference>
<evidence type="ECO:0000313" key="3">
    <source>
        <dbReference type="EMBL" id="WHF53073.1"/>
    </source>
</evidence>
<dbReference type="NCBIfam" id="TIGR04183">
    <property type="entry name" value="Por_Secre_tail"/>
    <property type="match status" value="1"/>
</dbReference>
<proteinExistence type="predicted"/>
<evidence type="ECO:0000256" key="1">
    <source>
        <dbReference type="ARBA" id="ARBA00022729"/>
    </source>
</evidence>
<accession>A0ABY8RI63</accession>
<protein>
    <submittedName>
        <fullName evidence="3">T9SS type A sorting domain-containing protein</fullName>
    </submittedName>
</protein>
<keyword evidence="1 2" id="KW-0732">Signal</keyword>
<gene>
    <name evidence="3" type="ORF">QGN23_07325</name>
</gene>
<dbReference type="Gene3D" id="2.60.40.10">
    <property type="entry name" value="Immunoglobulins"/>
    <property type="match status" value="1"/>
</dbReference>
<organism evidence="3 4">
    <name type="scientific">Chryseobacterium gotjawalense</name>
    <dbReference type="NCBI Taxonomy" id="3042315"/>
    <lineage>
        <taxon>Bacteria</taxon>
        <taxon>Pseudomonadati</taxon>
        <taxon>Bacteroidota</taxon>
        <taxon>Flavobacteriia</taxon>
        <taxon>Flavobacteriales</taxon>
        <taxon>Weeksellaceae</taxon>
        <taxon>Chryseobacterium group</taxon>
        <taxon>Chryseobacterium</taxon>
    </lineage>
</organism>
<dbReference type="EMBL" id="CP124855">
    <property type="protein sequence ID" value="WHF53073.1"/>
    <property type="molecule type" value="Genomic_DNA"/>
</dbReference>
<sequence>MMKKNTSWGASLLMYFLLAFQLLNAQAAGDFRSKISGDWITPGTWEKCTSMSPETWVASTTDYPGKTAGSYSVTIVNCHTISTPSSPSAFKIGDLTVSGVLMIKSQLTLSTTNKLWIKGGSMVWADKIGVYLANNAALIITGPKLCSNTYVLGLDSTDNSTCNANTALFMGDIKYTSCVGKGKGNTAAGDFNMVNGLGGSLRASPGAYPSALCYGSAIQPTLFGNAVQYGTNLGVITYTWSLVSKPSGSGLNFPTTNTRNPVLPALTVAGDYVFKLVTSIPLPFSNEQLVTITVGGETVYKSGVWSADIPSFANHRTAKIQENYNTASEGSFDACSCEVALGSTLTVSKDTFVQVLNNITNYGTVTVESDGNLIQVNDNGIFTGQPITSKREFKISATREQYNFVGSPVAFQSGESYKTIYPGTTYVLYHNETNNMFYNSSGVNVPGRGLAVKEPTGSGIATVTATYKGVPQNGIITLPITNKDSNPTVTTYGYNLVGNPYPSNIDLQLLYNINGGKTGSSQIISPNISPTFYFWNNNGNTLFEQQGSGYSGVAYAIYNVLTGPDGTGTQSGLSSKVPSKIVKVGQGFMTRSLKSNYDFIFNNSIRTKDASPVDFLGKGSPALQVDRYWLQMKTPSGIASTIAVVHYAAGNNLFGPEDSRTMGGSDAVYSLAGGEKLAIDGRSSFENTAVIQLGMQHLVNGDYTISIDTAEGIFAEMQPVYLKDKQTGTITNLSQGTYTFSANAGESTGRFEIIYQSDTFLVTDSTTREELVVYRDGTSFVVKAQNTNIKDLELYDLTGRLLYKVQPNSTTAVIDSGFMVNGIYILKIDHNGRITAKKIIK</sequence>
<evidence type="ECO:0000256" key="2">
    <source>
        <dbReference type="SAM" id="SignalP"/>
    </source>
</evidence>